<accession>A0A0F9DFT9</accession>
<reference evidence="1" key="1">
    <citation type="journal article" date="2015" name="Nature">
        <title>Complex archaea that bridge the gap between prokaryotes and eukaryotes.</title>
        <authorList>
            <person name="Spang A."/>
            <person name="Saw J.H."/>
            <person name="Jorgensen S.L."/>
            <person name="Zaremba-Niedzwiedzka K."/>
            <person name="Martijn J."/>
            <person name="Lind A.E."/>
            <person name="van Eijk R."/>
            <person name="Schleper C."/>
            <person name="Guy L."/>
            <person name="Ettema T.J."/>
        </authorList>
    </citation>
    <scope>NUCLEOTIDE SEQUENCE</scope>
</reference>
<gene>
    <name evidence="1" type="ORF">LCGC14_2283590</name>
</gene>
<evidence type="ECO:0000313" key="1">
    <source>
        <dbReference type="EMBL" id="KKL52626.1"/>
    </source>
</evidence>
<protein>
    <submittedName>
        <fullName evidence="1">Uncharacterized protein</fullName>
    </submittedName>
</protein>
<dbReference type="AlphaFoldDB" id="A0A0F9DFT9"/>
<organism evidence="1">
    <name type="scientific">marine sediment metagenome</name>
    <dbReference type="NCBI Taxonomy" id="412755"/>
    <lineage>
        <taxon>unclassified sequences</taxon>
        <taxon>metagenomes</taxon>
        <taxon>ecological metagenomes</taxon>
    </lineage>
</organism>
<comment type="caution">
    <text evidence="1">The sequence shown here is derived from an EMBL/GenBank/DDBJ whole genome shotgun (WGS) entry which is preliminary data.</text>
</comment>
<sequence>MTCGLKQRLTPRALRADELERMPLNAYFLDCGEVPFACCDVGGQTHYETERLVGIVVAKTSQMARYAFWKANEWDLGDLNEVTWKETRLVARDVQYECGIVDFGHPLWKLTCPAHWGQKCTYDDHREEADELGLSREEWEEAG</sequence>
<proteinExistence type="predicted"/>
<dbReference type="EMBL" id="LAZR01031825">
    <property type="protein sequence ID" value="KKL52626.1"/>
    <property type="molecule type" value="Genomic_DNA"/>
</dbReference>
<name>A0A0F9DFT9_9ZZZZ</name>